<dbReference type="Gene3D" id="1.10.357.10">
    <property type="entry name" value="Tetracycline Repressor, domain 2"/>
    <property type="match status" value="1"/>
</dbReference>
<dbReference type="SUPFAM" id="SSF46689">
    <property type="entry name" value="Homeodomain-like"/>
    <property type="match status" value="1"/>
</dbReference>
<name>A0ABW8AGJ5_9ACTN</name>
<evidence type="ECO:0000256" key="4">
    <source>
        <dbReference type="PROSITE-ProRule" id="PRU00335"/>
    </source>
</evidence>
<protein>
    <submittedName>
        <fullName evidence="6">TetR family transcriptional regulator</fullName>
    </submittedName>
</protein>
<feature type="DNA-binding region" description="H-T-H motif" evidence="4">
    <location>
        <begin position="37"/>
        <end position="56"/>
    </location>
</feature>
<dbReference type="PRINTS" id="PR00455">
    <property type="entry name" value="HTHTETR"/>
</dbReference>
<evidence type="ECO:0000313" key="6">
    <source>
        <dbReference type="EMBL" id="MFI7585460.1"/>
    </source>
</evidence>
<dbReference type="InterPro" id="IPR001647">
    <property type="entry name" value="HTH_TetR"/>
</dbReference>
<dbReference type="PANTHER" id="PTHR30055">
    <property type="entry name" value="HTH-TYPE TRANSCRIPTIONAL REGULATOR RUTR"/>
    <property type="match status" value="1"/>
</dbReference>
<evidence type="ECO:0000313" key="7">
    <source>
        <dbReference type="Proteomes" id="UP001612915"/>
    </source>
</evidence>
<dbReference type="EMBL" id="JBITLV010000001">
    <property type="protein sequence ID" value="MFI7585460.1"/>
    <property type="molecule type" value="Genomic_DNA"/>
</dbReference>
<keyword evidence="7" id="KW-1185">Reference proteome</keyword>
<evidence type="ECO:0000256" key="3">
    <source>
        <dbReference type="ARBA" id="ARBA00023163"/>
    </source>
</evidence>
<dbReference type="Pfam" id="PF17920">
    <property type="entry name" value="TetR_C_16"/>
    <property type="match status" value="1"/>
</dbReference>
<dbReference type="PANTHER" id="PTHR30055:SF234">
    <property type="entry name" value="HTH-TYPE TRANSCRIPTIONAL REGULATOR BETI"/>
    <property type="match status" value="1"/>
</dbReference>
<comment type="caution">
    <text evidence="6">The sequence shown here is derived from an EMBL/GenBank/DDBJ whole genome shotgun (WGS) entry which is preliminary data.</text>
</comment>
<keyword evidence="1" id="KW-0805">Transcription regulation</keyword>
<organism evidence="6 7">
    <name type="scientific">Spongisporangium articulatum</name>
    <dbReference type="NCBI Taxonomy" id="3362603"/>
    <lineage>
        <taxon>Bacteria</taxon>
        <taxon>Bacillati</taxon>
        <taxon>Actinomycetota</taxon>
        <taxon>Actinomycetes</taxon>
        <taxon>Kineosporiales</taxon>
        <taxon>Kineosporiaceae</taxon>
        <taxon>Spongisporangium</taxon>
    </lineage>
</organism>
<sequence length="188" mass="19876">MSNVAGHGPSGQGATTRAAIAEAASHLFAEHGYAGTSVRAIAAAVGIDPALVVRYFGSKERLFLETVRLPLPIAKAFDGPLESLGERIVEAMLSGNLPERLATMGALMRASDSDAVREKVREIGELTFIHPLRAQLAGPDADLRARLIGAQMNGLLIALGMDDDRLTHVERARLVAVYGRAVQALVDG</sequence>
<dbReference type="InterPro" id="IPR036271">
    <property type="entry name" value="Tet_transcr_reg_TetR-rel_C_sf"/>
</dbReference>
<evidence type="ECO:0000256" key="2">
    <source>
        <dbReference type="ARBA" id="ARBA00023125"/>
    </source>
</evidence>
<reference evidence="6 7" key="1">
    <citation type="submission" date="2024-10" db="EMBL/GenBank/DDBJ databases">
        <title>The Natural Products Discovery Center: Release of the First 8490 Sequenced Strains for Exploring Actinobacteria Biosynthetic Diversity.</title>
        <authorList>
            <person name="Kalkreuter E."/>
            <person name="Kautsar S.A."/>
            <person name="Yang D."/>
            <person name="Bader C.D."/>
            <person name="Teijaro C.N."/>
            <person name="Fluegel L."/>
            <person name="Davis C.M."/>
            <person name="Simpson J.R."/>
            <person name="Lauterbach L."/>
            <person name="Steele A.D."/>
            <person name="Gui C."/>
            <person name="Meng S."/>
            <person name="Li G."/>
            <person name="Viehrig K."/>
            <person name="Ye F."/>
            <person name="Su P."/>
            <person name="Kiefer A.F."/>
            <person name="Nichols A."/>
            <person name="Cepeda A.J."/>
            <person name="Yan W."/>
            <person name="Fan B."/>
            <person name="Jiang Y."/>
            <person name="Adhikari A."/>
            <person name="Zheng C.-J."/>
            <person name="Schuster L."/>
            <person name="Cowan T.M."/>
            <person name="Smanski M.J."/>
            <person name="Chevrette M.G."/>
            <person name="De Carvalho L.P.S."/>
            <person name="Shen B."/>
        </authorList>
    </citation>
    <scope>NUCLEOTIDE SEQUENCE [LARGE SCALE GENOMIC DNA]</scope>
    <source>
        <strain evidence="6 7">NPDC049639</strain>
    </source>
</reference>
<evidence type="ECO:0000259" key="5">
    <source>
        <dbReference type="PROSITE" id="PS50977"/>
    </source>
</evidence>
<dbReference type="Pfam" id="PF00440">
    <property type="entry name" value="TetR_N"/>
    <property type="match status" value="1"/>
</dbReference>
<dbReference type="Proteomes" id="UP001612915">
    <property type="component" value="Unassembled WGS sequence"/>
</dbReference>
<evidence type="ECO:0000256" key="1">
    <source>
        <dbReference type="ARBA" id="ARBA00023015"/>
    </source>
</evidence>
<gene>
    <name evidence="6" type="ORF">ACIB24_00115</name>
</gene>
<keyword evidence="3" id="KW-0804">Transcription</keyword>
<feature type="domain" description="HTH tetR-type" evidence="5">
    <location>
        <begin position="14"/>
        <end position="74"/>
    </location>
</feature>
<dbReference type="SUPFAM" id="SSF48498">
    <property type="entry name" value="Tetracyclin repressor-like, C-terminal domain"/>
    <property type="match status" value="1"/>
</dbReference>
<dbReference type="InterPro" id="IPR009057">
    <property type="entry name" value="Homeodomain-like_sf"/>
</dbReference>
<accession>A0ABW8AGJ5</accession>
<keyword evidence="2 4" id="KW-0238">DNA-binding</keyword>
<dbReference type="InterPro" id="IPR050109">
    <property type="entry name" value="HTH-type_TetR-like_transc_reg"/>
</dbReference>
<dbReference type="InterPro" id="IPR041678">
    <property type="entry name" value="TetR_C_16"/>
</dbReference>
<dbReference type="RefSeq" id="WP_398273365.1">
    <property type="nucleotide sequence ID" value="NZ_JBITLV010000001.1"/>
</dbReference>
<proteinExistence type="predicted"/>
<dbReference type="PROSITE" id="PS50977">
    <property type="entry name" value="HTH_TETR_2"/>
    <property type="match status" value="1"/>
</dbReference>